<sequence>MRIPRTLKRIQNYFGAIFFASICFFTSFLAFQNSAVDLSEADYFSGRIIDKGITASKSSISGAGSVTSNVFYIKIEGLNQTIATYNPSQNYGFLDEYLSIGDNVGVYFIRSADSQKPNLNTLQIEKDGKQLLAQDEYQGKEKTAGYLGMAGGVLMLGLGVWMDKKKYRKKRRTTSANKVQA</sequence>
<proteinExistence type="predicted"/>
<keyword evidence="1" id="KW-0472">Membrane</keyword>
<accession>A0A3D8KZU3</accession>
<evidence type="ECO:0000313" key="2">
    <source>
        <dbReference type="EMBL" id="RDV10734.1"/>
    </source>
</evidence>
<protein>
    <submittedName>
        <fullName evidence="2">Uncharacterized protein</fullName>
    </submittedName>
</protein>
<keyword evidence="3" id="KW-1185">Reference proteome</keyword>
<dbReference type="EMBL" id="QRGR01000052">
    <property type="protein sequence ID" value="RDV10734.1"/>
    <property type="molecule type" value="Genomic_DNA"/>
</dbReference>
<gene>
    <name evidence="2" type="ORF">DXT99_25845</name>
</gene>
<comment type="caution">
    <text evidence="2">The sequence shown here is derived from an EMBL/GenBank/DDBJ whole genome shotgun (WGS) entry which is preliminary data.</text>
</comment>
<organism evidence="2 3">
    <name type="scientific">Pontibacter diazotrophicus</name>
    <dbReference type="NCBI Taxonomy" id="1400979"/>
    <lineage>
        <taxon>Bacteria</taxon>
        <taxon>Pseudomonadati</taxon>
        <taxon>Bacteroidota</taxon>
        <taxon>Cytophagia</taxon>
        <taxon>Cytophagales</taxon>
        <taxon>Hymenobacteraceae</taxon>
        <taxon>Pontibacter</taxon>
    </lineage>
</organism>
<feature type="transmembrane region" description="Helical" evidence="1">
    <location>
        <begin position="144"/>
        <end position="162"/>
    </location>
</feature>
<dbReference type="AlphaFoldDB" id="A0A3D8KZU3"/>
<reference evidence="3" key="1">
    <citation type="submission" date="2018-08" db="EMBL/GenBank/DDBJ databases">
        <authorList>
            <person name="Liu Z.-W."/>
            <person name="Du Z.-J."/>
        </authorList>
    </citation>
    <scope>NUCLEOTIDE SEQUENCE [LARGE SCALE GENOMIC DNA]</scope>
    <source>
        <strain evidence="3">H4X</strain>
    </source>
</reference>
<name>A0A3D8KZU3_9BACT</name>
<dbReference type="RefSeq" id="WP_115568491.1">
    <property type="nucleotide sequence ID" value="NZ_QRGR01000052.1"/>
</dbReference>
<evidence type="ECO:0000256" key="1">
    <source>
        <dbReference type="SAM" id="Phobius"/>
    </source>
</evidence>
<dbReference type="Proteomes" id="UP000256708">
    <property type="component" value="Unassembled WGS sequence"/>
</dbReference>
<feature type="transmembrane region" description="Helical" evidence="1">
    <location>
        <begin position="12"/>
        <end position="31"/>
    </location>
</feature>
<dbReference type="OrthoDB" id="1495199at2"/>
<keyword evidence="1" id="KW-1133">Transmembrane helix</keyword>
<keyword evidence="1" id="KW-0812">Transmembrane</keyword>
<evidence type="ECO:0000313" key="3">
    <source>
        <dbReference type="Proteomes" id="UP000256708"/>
    </source>
</evidence>